<evidence type="ECO:0000313" key="3">
    <source>
        <dbReference type="Proteomes" id="UP001497516"/>
    </source>
</evidence>
<organism evidence="2 3">
    <name type="scientific">Linum trigynum</name>
    <dbReference type="NCBI Taxonomy" id="586398"/>
    <lineage>
        <taxon>Eukaryota</taxon>
        <taxon>Viridiplantae</taxon>
        <taxon>Streptophyta</taxon>
        <taxon>Embryophyta</taxon>
        <taxon>Tracheophyta</taxon>
        <taxon>Spermatophyta</taxon>
        <taxon>Magnoliopsida</taxon>
        <taxon>eudicotyledons</taxon>
        <taxon>Gunneridae</taxon>
        <taxon>Pentapetalae</taxon>
        <taxon>rosids</taxon>
        <taxon>fabids</taxon>
        <taxon>Malpighiales</taxon>
        <taxon>Linaceae</taxon>
        <taxon>Linum</taxon>
    </lineage>
</organism>
<dbReference type="PANTHER" id="PTHR37897:SF1">
    <property type="entry name" value="DUF3741 DOMAIN-CONTAINING PROTEIN"/>
    <property type="match status" value="1"/>
</dbReference>
<evidence type="ECO:0000256" key="1">
    <source>
        <dbReference type="SAM" id="MobiDB-lite"/>
    </source>
</evidence>
<keyword evidence="3" id="KW-1185">Reference proteome</keyword>
<feature type="region of interest" description="Disordered" evidence="1">
    <location>
        <begin position="1"/>
        <end position="20"/>
    </location>
</feature>
<gene>
    <name evidence="2" type="ORF">LTRI10_LOCUS38850</name>
</gene>
<sequence length="286" mass="32077">MKYGDSQQWRAKLKKGDGRPREDVAVAVSQSRCTTQIMRRSAYSYVEEEGAGGLSFGARMKRRLRNLCQGDASTSTARNDQVFLFNNRSSCTINHHRRRSRLHDGDNDEAEIPCVDNMINGLAVPAWQQRPPSSPAAARASTNRTLEEMIMQLELEEAAAAARKAAVTRRMSCVNTSSDRVLRSARNALNQYPPRFSLDGKDAMYRSSFLNDDEPLRRRPDPKRLANFVDRNRDCHRDQPPRRSGCNGGGGNVVWCKPGVVPKLMGLDAIPVPVNYFPGHRGPLFF</sequence>
<dbReference type="Proteomes" id="UP001497516">
    <property type="component" value="Chromosome 7"/>
</dbReference>
<dbReference type="EMBL" id="OZ034820">
    <property type="protein sequence ID" value="CAL1398628.1"/>
    <property type="molecule type" value="Genomic_DNA"/>
</dbReference>
<evidence type="ECO:0008006" key="4">
    <source>
        <dbReference type="Google" id="ProtNLM"/>
    </source>
</evidence>
<accession>A0AAV2FK55</accession>
<name>A0AAV2FK55_9ROSI</name>
<reference evidence="2 3" key="1">
    <citation type="submission" date="2024-04" db="EMBL/GenBank/DDBJ databases">
        <authorList>
            <person name="Fracassetti M."/>
        </authorList>
    </citation>
    <scope>NUCLEOTIDE SEQUENCE [LARGE SCALE GENOMIC DNA]</scope>
</reference>
<dbReference type="PANTHER" id="PTHR37897">
    <property type="entry name" value="DNAK FAMILY PROTEIN"/>
    <property type="match status" value="1"/>
</dbReference>
<proteinExistence type="predicted"/>
<protein>
    <recommendedName>
        <fullName evidence="4">DUF3741 domain-containing protein</fullName>
    </recommendedName>
</protein>
<evidence type="ECO:0000313" key="2">
    <source>
        <dbReference type="EMBL" id="CAL1398628.1"/>
    </source>
</evidence>
<dbReference type="AlphaFoldDB" id="A0AAV2FK55"/>